<feature type="transmembrane region" description="Helical" evidence="7">
    <location>
        <begin position="54"/>
        <end position="75"/>
    </location>
</feature>
<keyword evidence="9" id="KW-1185">Reference proteome</keyword>
<evidence type="ECO:0000256" key="3">
    <source>
        <dbReference type="ARBA" id="ARBA00022692"/>
    </source>
</evidence>
<keyword evidence="5 7" id="KW-1133">Transmembrane helix</keyword>
<feature type="transmembrane region" description="Helical" evidence="7">
    <location>
        <begin position="391"/>
        <end position="412"/>
    </location>
</feature>
<gene>
    <name evidence="8" type="ORF">DEO72_LG9g2137</name>
</gene>
<evidence type="ECO:0000256" key="6">
    <source>
        <dbReference type="ARBA" id="ARBA00023136"/>
    </source>
</evidence>
<reference evidence="8 9" key="1">
    <citation type="submission" date="2019-04" db="EMBL/GenBank/DDBJ databases">
        <title>An improved genome assembly and genetic linkage map for asparagus bean, Vigna unguiculata ssp. sesquipedialis.</title>
        <authorList>
            <person name="Xia Q."/>
            <person name="Zhang R."/>
            <person name="Dong Y."/>
        </authorList>
    </citation>
    <scope>NUCLEOTIDE SEQUENCE [LARGE SCALE GENOMIC DNA]</scope>
    <source>
        <tissue evidence="8">Leaf</tissue>
    </source>
</reference>
<sequence>MQYLLASASSSSSSVHAYTFLRHSYPLPRIRKSGLLKTHCVKRKETLTNLRTSWPSISLTLFGIGFLLGPLLDGLHSRVNLVVYDSGSINIGPLHTNIWVPFLLGLFYSSVGLLQLYLDQKLFDKVQEASLAKTIVSFVLLALFIEVSAELYKGGIAENIEAYILFAAAEFMWFFLDRTWLGFTLACIVGLGCPLAEVPIMKFFHLWYYPKPNIEIFGQGLVTWTLTCYFVYTPFLINLSRWLRTVYAPPADEVNLVVYDSGSINIGPLHTNIWVPFLLGLFYSSVGLLQLYLDQKLFDKVQEASLAKTIVSFVLLALFIEVSAELYKGGIAENIEAYILFAAAEFMWFFLDRTWLGFTLACIVGLGCPLAEVPIMKFFHLWYYPKPNIEIFGQGLVTWTLTCYFVYTPFLINLSRWLRTVYAPPADESS</sequence>
<dbReference type="AlphaFoldDB" id="A0A4D6N2N8"/>
<evidence type="ECO:0000313" key="8">
    <source>
        <dbReference type="EMBL" id="QCE07121.1"/>
    </source>
</evidence>
<evidence type="ECO:0000256" key="5">
    <source>
        <dbReference type="ARBA" id="ARBA00022989"/>
    </source>
</evidence>
<dbReference type="PANTHER" id="PTHR36774">
    <property type="entry name" value="INSULIN-INDUCED PROTEIN"/>
    <property type="match status" value="1"/>
</dbReference>
<feature type="transmembrane region" description="Helical" evidence="7">
    <location>
        <begin position="216"/>
        <end position="237"/>
    </location>
</feature>
<evidence type="ECO:0000256" key="4">
    <source>
        <dbReference type="ARBA" id="ARBA00022824"/>
    </source>
</evidence>
<dbReference type="PANTHER" id="PTHR36774:SF1">
    <property type="entry name" value="INSULIN-INDUCED PROTEIN"/>
    <property type="match status" value="1"/>
</dbReference>
<organism evidence="8 9">
    <name type="scientific">Vigna unguiculata</name>
    <name type="common">Cowpea</name>
    <dbReference type="NCBI Taxonomy" id="3917"/>
    <lineage>
        <taxon>Eukaryota</taxon>
        <taxon>Viridiplantae</taxon>
        <taxon>Streptophyta</taxon>
        <taxon>Embryophyta</taxon>
        <taxon>Tracheophyta</taxon>
        <taxon>Spermatophyta</taxon>
        <taxon>Magnoliopsida</taxon>
        <taxon>eudicotyledons</taxon>
        <taxon>Gunneridae</taxon>
        <taxon>Pentapetalae</taxon>
        <taxon>rosids</taxon>
        <taxon>fabids</taxon>
        <taxon>Fabales</taxon>
        <taxon>Fabaceae</taxon>
        <taxon>Papilionoideae</taxon>
        <taxon>50 kb inversion clade</taxon>
        <taxon>NPAAA clade</taxon>
        <taxon>indigoferoid/millettioid clade</taxon>
        <taxon>Phaseoleae</taxon>
        <taxon>Vigna</taxon>
    </lineage>
</organism>
<dbReference type="EMBL" id="CP039353">
    <property type="protein sequence ID" value="QCE07121.1"/>
    <property type="molecule type" value="Genomic_DNA"/>
</dbReference>
<dbReference type="Pfam" id="PF07281">
    <property type="entry name" value="INSIG"/>
    <property type="match status" value="1"/>
</dbReference>
<protein>
    <submittedName>
        <fullName evidence="8">Insulin-induced protein family</fullName>
    </submittedName>
</protein>
<dbReference type="InterPro" id="IPR025929">
    <property type="entry name" value="INSIG_fam"/>
</dbReference>
<evidence type="ECO:0000256" key="1">
    <source>
        <dbReference type="ARBA" id="ARBA00004477"/>
    </source>
</evidence>
<name>A0A4D6N2N8_VIGUN</name>
<accession>A0A4D6N2N8</accession>
<keyword evidence="4" id="KW-0256">Endoplasmic reticulum</keyword>
<feature type="transmembrane region" description="Helical" evidence="7">
    <location>
        <begin position="358"/>
        <end position="379"/>
    </location>
</feature>
<comment type="similarity">
    <text evidence="2">Belongs to the INSIG family.</text>
</comment>
<feature type="transmembrane region" description="Helical" evidence="7">
    <location>
        <begin position="96"/>
        <end position="118"/>
    </location>
</feature>
<evidence type="ECO:0000313" key="9">
    <source>
        <dbReference type="Proteomes" id="UP000501690"/>
    </source>
</evidence>
<feature type="transmembrane region" description="Helical" evidence="7">
    <location>
        <begin position="273"/>
        <end position="293"/>
    </location>
</feature>
<evidence type="ECO:0000256" key="7">
    <source>
        <dbReference type="SAM" id="Phobius"/>
    </source>
</evidence>
<keyword evidence="6 7" id="KW-0472">Membrane</keyword>
<keyword evidence="3 7" id="KW-0812">Transmembrane</keyword>
<evidence type="ECO:0000256" key="2">
    <source>
        <dbReference type="ARBA" id="ARBA00007475"/>
    </source>
</evidence>
<dbReference type="GO" id="GO:0005789">
    <property type="term" value="C:endoplasmic reticulum membrane"/>
    <property type="evidence" value="ECO:0007669"/>
    <property type="project" value="UniProtKB-SubCell"/>
</dbReference>
<feature type="transmembrane region" description="Helical" evidence="7">
    <location>
        <begin position="182"/>
        <end position="204"/>
    </location>
</feature>
<proteinExistence type="inferred from homology"/>
<comment type="subcellular location">
    <subcellularLocation>
        <location evidence="1">Endoplasmic reticulum membrane</location>
        <topology evidence="1">Multi-pass membrane protein</topology>
    </subcellularLocation>
</comment>
<feature type="transmembrane region" description="Helical" evidence="7">
    <location>
        <begin position="305"/>
        <end position="323"/>
    </location>
</feature>
<dbReference type="Proteomes" id="UP000501690">
    <property type="component" value="Linkage Group LG9"/>
</dbReference>